<feature type="transmembrane region" description="Helical" evidence="2">
    <location>
        <begin position="18"/>
        <end position="37"/>
    </location>
</feature>
<feature type="domain" description="H-type lectin" evidence="3">
    <location>
        <begin position="245"/>
        <end position="305"/>
    </location>
</feature>
<dbReference type="GeneID" id="118427324"/>
<dbReference type="GO" id="GO:0030246">
    <property type="term" value="F:carbohydrate binding"/>
    <property type="evidence" value="ECO:0007669"/>
    <property type="project" value="InterPro"/>
</dbReference>
<dbReference type="AlphaFoldDB" id="A0A9J7M1C6"/>
<dbReference type="Pfam" id="PF01391">
    <property type="entry name" value="Collagen"/>
    <property type="match status" value="1"/>
</dbReference>
<evidence type="ECO:0000256" key="1">
    <source>
        <dbReference type="SAM" id="MobiDB-lite"/>
    </source>
</evidence>
<evidence type="ECO:0000313" key="5">
    <source>
        <dbReference type="RefSeq" id="XP_035692952.1"/>
    </source>
</evidence>
<feature type="compositionally biased region" description="Low complexity" evidence="1">
    <location>
        <begin position="189"/>
        <end position="201"/>
    </location>
</feature>
<name>A0A9J7M1C6_BRAFL</name>
<dbReference type="PANTHER" id="PTHR24023:SF1112">
    <property type="entry name" value="COL_CUTICLE_N DOMAIN-CONTAINING PROTEIN-RELATED"/>
    <property type="match status" value="1"/>
</dbReference>
<dbReference type="KEGG" id="bfo:118427324"/>
<dbReference type="InterPro" id="IPR008160">
    <property type="entry name" value="Collagen"/>
</dbReference>
<dbReference type="GO" id="GO:0007155">
    <property type="term" value="P:cell adhesion"/>
    <property type="evidence" value="ECO:0007669"/>
    <property type="project" value="InterPro"/>
</dbReference>
<feature type="region of interest" description="Disordered" evidence="1">
    <location>
        <begin position="77"/>
        <end position="117"/>
    </location>
</feature>
<dbReference type="PROSITE" id="PS51257">
    <property type="entry name" value="PROKAR_LIPOPROTEIN"/>
    <property type="match status" value="1"/>
</dbReference>
<keyword evidence="2" id="KW-1133">Transmembrane helix</keyword>
<dbReference type="OMA" id="IMADTEN"/>
<protein>
    <submittedName>
        <fullName evidence="5">Collectin-12-like</fullName>
    </submittedName>
</protein>
<dbReference type="Gene3D" id="2.60.40.2080">
    <property type="match status" value="1"/>
</dbReference>
<feature type="region of interest" description="Disordered" evidence="1">
    <location>
        <begin position="143"/>
        <end position="231"/>
    </location>
</feature>
<sequence length="308" mass="33645">MIPEKLVLQGRDHSSRGLVIQLLAAGVFLVAACLVLWQGAELRERRAVLDRVLGEVALQSGEIRYLREEVYLMKKEREGENTYSETQEDTSLQDLTAENESESTDSDADSVDLDDEKDTPWRLEDVLHGRSKRSAKLSIVCNTPGLPSRCRGPRGFPGPRGPRGFKGEKGDQGPPGLPGPRGQKGDRGPAGPRGARGLPGAKGERGSPGPVGPHVRQCDQGRVDTGAPPHSLNAGLGTRDVCKIFRFRNAFPGVPVVHIGLYHLDHHAGQERIHTYVKRATTTMAEVCMRTWADTQWVRVGVDIQACL</sequence>
<dbReference type="Proteomes" id="UP000001554">
    <property type="component" value="Chromosome 12"/>
</dbReference>
<evidence type="ECO:0000259" key="3">
    <source>
        <dbReference type="Pfam" id="PF09458"/>
    </source>
</evidence>
<feature type="compositionally biased region" description="Polar residues" evidence="1">
    <location>
        <begin position="81"/>
        <end position="96"/>
    </location>
</feature>
<accession>A0A9J7M1C6</accession>
<reference evidence="5" key="2">
    <citation type="submission" date="2025-08" db="UniProtKB">
        <authorList>
            <consortium name="RefSeq"/>
        </authorList>
    </citation>
    <scope>IDENTIFICATION</scope>
    <source>
        <strain evidence="5">S238N-H82</strain>
        <tissue evidence="5">Testes</tissue>
    </source>
</reference>
<proteinExistence type="predicted"/>
<keyword evidence="2" id="KW-0812">Transmembrane</keyword>
<dbReference type="RefSeq" id="XP_035692952.1">
    <property type="nucleotide sequence ID" value="XM_035837059.1"/>
</dbReference>
<dbReference type="PANTHER" id="PTHR24023">
    <property type="entry name" value="COLLAGEN ALPHA"/>
    <property type="match status" value="1"/>
</dbReference>
<organism evidence="4 5">
    <name type="scientific">Branchiostoma floridae</name>
    <name type="common">Florida lancelet</name>
    <name type="synonym">Amphioxus</name>
    <dbReference type="NCBI Taxonomy" id="7739"/>
    <lineage>
        <taxon>Eukaryota</taxon>
        <taxon>Metazoa</taxon>
        <taxon>Chordata</taxon>
        <taxon>Cephalochordata</taxon>
        <taxon>Leptocardii</taxon>
        <taxon>Amphioxiformes</taxon>
        <taxon>Branchiostomatidae</taxon>
        <taxon>Branchiostoma</taxon>
    </lineage>
</organism>
<dbReference type="Pfam" id="PF09458">
    <property type="entry name" value="H_lectin"/>
    <property type="match status" value="1"/>
</dbReference>
<keyword evidence="4" id="KW-1185">Reference proteome</keyword>
<dbReference type="InterPro" id="IPR019019">
    <property type="entry name" value="H-type_lectin_domain"/>
</dbReference>
<dbReference type="InterPro" id="IPR050149">
    <property type="entry name" value="Collagen_superfamily"/>
</dbReference>
<dbReference type="InterPro" id="IPR037221">
    <property type="entry name" value="H-type_lectin_dom_sf"/>
</dbReference>
<dbReference type="OrthoDB" id="10433610at2759"/>
<dbReference type="SUPFAM" id="SSF141086">
    <property type="entry name" value="Agglutinin HPA-like"/>
    <property type="match status" value="1"/>
</dbReference>
<keyword evidence="2" id="KW-0472">Membrane</keyword>
<evidence type="ECO:0000256" key="2">
    <source>
        <dbReference type="SAM" id="Phobius"/>
    </source>
</evidence>
<reference evidence="4" key="1">
    <citation type="journal article" date="2020" name="Nat. Ecol. Evol.">
        <title>Deeply conserved synteny resolves early events in vertebrate evolution.</title>
        <authorList>
            <person name="Simakov O."/>
            <person name="Marletaz F."/>
            <person name="Yue J.X."/>
            <person name="O'Connell B."/>
            <person name="Jenkins J."/>
            <person name="Brandt A."/>
            <person name="Calef R."/>
            <person name="Tung C.H."/>
            <person name="Huang T.K."/>
            <person name="Schmutz J."/>
            <person name="Satoh N."/>
            <person name="Yu J.K."/>
            <person name="Putnam N.H."/>
            <person name="Green R.E."/>
            <person name="Rokhsar D.S."/>
        </authorList>
    </citation>
    <scope>NUCLEOTIDE SEQUENCE [LARGE SCALE GENOMIC DNA]</scope>
    <source>
        <strain evidence="4">S238N-H82</strain>
    </source>
</reference>
<evidence type="ECO:0000313" key="4">
    <source>
        <dbReference type="Proteomes" id="UP000001554"/>
    </source>
</evidence>
<feature type="compositionally biased region" description="Acidic residues" evidence="1">
    <location>
        <begin position="97"/>
        <end position="117"/>
    </location>
</feature>
<gene>
    <name evidence="5" type="primary">LOC118427324</name>
</gene>